<comment type="caution">
    <text evidence="1">The sequence shown here is derived from an EMBL/GenBank/DDBJ whole genome shotgun (WGS) entry which is preliminary data.</text>
</comment>
<dbReference type="EMBL" id="VUMG01000001">
    <property type="protein sequence ID" value="MSS44851.1"/>
    <property type="molecule type" value="Genomic_DNA"/>
</dbReference>
<dbReference type="Proteomes" id="UP000466104">
    <property type="component" value="Unassembled WGS sequence"/>
</dbReference>
<reference evidence="1 2" key="1">
    <citation type="submission" date="2019-08" db="EMBL/GenBank/DDBJ databases">
        <title>In-depth cultivation of the pig gut microbiome towards novel bacterial diversity and tailored functional studies.</title>
        <authorList>
            <person name="Wylensek D."/>
            <person name="Hitch T.C.A."/>
            <person name="Clavel T."/>
        </authorList>
    </citation>
    <scope>NUCLEOTIDE SEQUENCE [LARGE SCALE GENOMIC DNA]</scope>
    <source>
        <strain evidence="1 2">WCA-380-WT-3A</strain>
    </source>
</reference>
<gene>
    <name evidence="1" type="ORF">FYJ43_02015</name>
</gene>
<dbReference type="RefSeq" id="WP_154561471.1">
    <property type="nucleotide sequence ID" value="NZ_VUMG01000001.1"/>
</dbReference>
<organism evidence="1 2">
    <name type="scientific">Cutibacterium porci</name>
    <dbReference type="NCBI Taxonomy" id="2605781"/>
    <lineage>
        <taxon>Bacteria</taxon>
        <taxon>Bacillati</taxon>
        <taxon>Actinomycetota</taxon>
        <taxon>Actinomycetes</taxon>
        <taxon>Propionibacteriales</taxon>
        <taxon>Propionibacteriaceae</taxon>
        <taxon>Cutibacterium</taxon>
    </lineage>
</organism>
<evidence type="ECO:0000313" key="2">
    <source>
        <dbReference type="Proteomes" id="UP000466104"/>
    </source>
</evidence>
<accession>A0A7K0J4I8</accession>
<keyword evidence="2" id="KW-1185">Reference proteome</keyword>
<protein>
    <submittedName>
        <fullName evidence="1">Prephenate dehydrogenase</fullName>
    </submittedName>
</protein>
<evidence type="ECO:0000313" key="1">
    <source>
        <dbReference type="EMBL" id="MSS44851.1"/>
    </source>
</evidence>
<dbReference type="AlphaFoldDB" id="A0A7K0J4I8"/>
<sequence length="349" mass="39038">MSEVGLVFPEDLEAWRMWSDSRNRVRFALSAARRRFGGASVPVKPMLYLPVEEPRVLVVLDQVSASCRYATFDPLAHLDPKYTAVLSHHPEAREAATGAVRVMEWHRGAPLPRSIEQILTLGAFNGLAADVRQWAVQRDVRFCVIQHGLLTPWSPPLSSGDHLFAWSDADEEYQRAGRSDVTSEVVGSQMLWKASLMPTVDLIDETPVMLGQLHGSELGRLAKQRIYTDFCIRNGATYRPHPNEADALSRAQHRLMQRAGVVFERFRGSLVEQGRPVVSIFSTGTLEIACRGLPAWVHHPAPPAWVKAFWHRYGLSPWGSEPTQPLPQPEKEPAQVVAEALMGRAYRIG</sequence>
<proteinExistence type="predicted"/>
<name>A0A7K0J4I8_9ACTN</name>